<comment type="caution">
    <text evidence="2">The sequence shown here is derived from an EMBL/GenBank/DDBJ whole genome shotgun (WGS) entry which is preliminary data.</text>
</comment>
<dbReference type="RefSeq" id="WP_259094855.1">
    <property type="nucleotide sequence ID" value="NZ_CP130454.1"/>
</dbReference>
<dbReference type="Gene3D" id="2.60.40.4070">
    <property type="match status" value="1"/>
</dbReference>
<evidence type="ECO:0000313" key="2">
    <source>
        <dbReference type="EMBL" id="MCS3918808.1"/>
    </source>
</evidence>
<dbReference type="Gene3D" id="3.40.50.11970">
    <property type="match status" value="1"/>
</dbReference>
<dbReference type="PANTHER" id="PTHR37835:SF1">
    <property type="entry name" value="ALPHA-CLOSTRIPAIN"/>
    <property type="match status" value="1"/>
</dbReference>
<feature type="domain" description="FlgD/Vpr Ig-like" evidence="1">
    <location>
        <begin position="924"/>
        <end position="985"/>
    </location>
</feature>
<proteinExistence type="predicted"/>
<dbReference type="EMBL" id="JANUCP010000002">
    <property type="protein sequence ID" value="MCS3918808.1"/>
    <property type="molecule type" value="Genomic_DNA"/>
</dbReference>
<accession>A0ABT2EPH8</accession>
<gene>
    <name evidence="2" type="ORF">M2350_001208</name>
</gene>
<dbReference type="Pfam" id="PF13860">
    <property type="entry name" value="FlgD_ig"/>
    <property type="match status" value="1"/>
</dbReference>
<organism evidence="2 3">
    <name type="scientific">Candidatus Fervidibacter sacchari</name>
    <dbReference type="NCBI Taxonomy" id="1448929"/>
    <lineage>
        <taxon>Bacteria</taxon>
        <taxon>Candidatus Fervidibacterota</taxon>
        <taxon>Candidatus Fervidibacter</taxon>
    </lineage>
</organism>
<dbReference type="Pfam" id="PF03415">
    <property type="entry name" value="Peptidase_C11"/>
    <property type="match status" value="1"/>
</dbReference>
<evidence type="ECO:0000259" key="1">
    <source>
        <dbReference type="Pfam" id="PF13860"/>
    </source>
</evidence>
<dbReference type="InterPro" id="IPR025965">
    <property type="entry name" value="FlgD/Vpr_Ig-like"/>
</dbReference>
<name>A0ABT2EPH8_9BACT</name>
<protein>
    <recommendedName>
        <fullName evidence="1">FlgD/Vpr Ig-like domain-containing protein</fullName>
    </recommendedName>
</protein>
<dbReference type="InterPro" id="IPR005077">
    <property type="entry name" value="Peptidase_C11"/>
</dbReference>
<keyword evidence="3" id="KW-1185">Reference proteome</keyword>
<sequence length="1002" mass="111842">MLRQVAGRVNWAMKATATKEDEQMRIARLLILALVCALTTLVAAQVTLPQPRKAWTVLVYQAGDNDLEEALIKDLNEMERIGSGPTLNIVVQLDRSPRYDASNDNWTTTRRYYVTRDPQEAFPPDFSTRPNHTIRSQLIADLGKKNMGDPEVLRDFLIWGIQNFPADRYFVILSDHGAGVRPFRGLSLLPFRGMMFTDTLNDFLSEDETKQAFSEAIQVLGRPFDIVGLDASEMSEIEIAYQLRSACRYLIASQLSEPNDGYPYDRFLWELYQNPSISTEEFLRRFVQHYIDSYRPGQPTNGAGSAVTIAVYNQNIVPSYVQKVDALAQVLLRKINQFGNLFLNLRRQTQTFSETIYRDLYHYCKLLVENVDDAEVRQAAQAVMDLHGPGQGKALLYEAHASGYDLDVSNAYGIAIYFPDPSQFDERYLNANDFARTTKWGQFLKALQVDTSPPVVQMVFPAQGQSVLIARPILLLKVEDQGAAGLDSNSVRRVFLNGAPLTNFEFDEATGRLKINAPQLSEGSHSLSVTVADKAGNSDTYTFIFQVAFPTATAGVRTFSIPLWLSSAEQRQSWQVLPEKVARWVGVWAVFNRDGTGDQRASFYPLNSGVPTPPAGLGYFARFDRETKLDGDGISLDPDFPYAVTLQNGWNLIANPFPAPILWNSAQVQVGSQTYRLAEAIARGYILSPPIAYIPNPTQPFKFGSYYVLTGDKVWLQPFEAYWIRVDTQGSAVKLILPPPVSVQSTSRLASPQKLWSVRLQVLTGERSLAAGSELLEFGVANDAQKGWDASDIPMPPLPMNASVRAFFVTENWRKRSPEVLAVDIRPSSERVLWELVIEVDEPNGQELTLTWGNLHSVPSSVRLWLVDVATGQVLSLRSVSAYRFKMDTPQRKFRLIAETSRSPLRIIGVRALPLRGSRGALIQGTLTAPANLTVTIRSLTGRVVKVIAKDQPMQSGRWQILWDGRGQEGLPLPAGTYLCELVAKDELGTQVRNVVTLTISP</sequence>
<evidence type="ECO:0000313" key="3">
    <source>
        <dbReference type="Proteomes" id="UP001204798"/>
    </source>
</evidence>
<reference evidence="2 3" key="1">
    <citation type="submission" date="2022-08" db="EMBL/GenBank/DDBJ databases">
        <title>Bacterial and archaeal communities from various locations to study Microbial Dark Matter (Phase II).</title>
        <authorList>
            <person name="Stepanauskas R."/>
        </authorList>
    </citation>
    <scope>NUCLEOTIDE SEQUENCE [LARGE SCALE GENOMIC DNA]</scope>
    <source>
        <strain evidence="2 3">PD1</strain>
    </source>
</reference>
<dbReference type="PANTHER" id="PTHR37835">
    <property type="entry name" value="ALPHA-CLOSTRIPAIN"/>
    <property type="match status" value="1"/>
</dbReference>
<dbReference type="Proteomes" id="UP001204798">
    <property type="component" value="Unassembled WGS sequence"/>
</dbReference>